<evidence type="ECO:0000256" key="4">
    <source>
        <dbReference type="ARBA" id="ARBA00023136"/>
    </source>
</evidence>
<evidence type="ECO:0000256" key="3">
    <source>
        <dbReference type="ARBA" id="ARBA00022989"/>
    </source>
</evidence>
<dbReference type="PANTHER" id="PTHR10037:SF288">
    <property type="entry name" value="SODIUM CHANNEL PROTEIN PARA"/>
    <property type="match status" value="1"/>
</dbReference>
<protein>
    <submittedName>
        <fullName evidence="7">Sodium channel protein para</fullName>
    </submittedName>
</protein>
<name>A0A5B7HIM8_PORTR</name>
<dbReference type="GO" id="GO:0005248">
    <property type="term" value="F:voltage-gated sodium channel activity"/>
    <property type="evidence" value="ECO:0007669"/>
    <property type="project" value="TreeGrafter"/>
</dbReference>
<dbReference type="InterPro" id="IPR005821">
    <property type="entry name" value="Ion_trans_dom"/>
</dbReference>
<reference evidence="7 8" key="1">
    <citation type="submission" date="2019-05" db="EMBL/GenBank/DDBJ databases">
        <title>Another draft genome of Portunus trituberculatus and its Hox gene families provides insights of decapod evolution.</title>
        <authorList>
            <person name="Jeong J.-H."/>
            <person name="Song I."/>
            <person name="Kim S."/>
            <person name="Choi T."/>
            <person name="Kim D."/>
            <person name="Ryu S."/>
            <person name="Kim W."/>
        </authorList>
    </citation>
    <scope>NUCLEOTIDE SEQUENCE [LARGE SCALE GENOMIC DNA]</scope>
    <source>
        <tissue evidence="7">Muscle</tissue>
    </source>
</reference>
<evidence type="ECO:0000256" key="5">
    <source>
        <dbReference type="SAM" id="Phobius"/>
    </source>
</evidence>
<keyword evidence="7" id="KW-0406">Ion transport</keyword>
<accession>A0A5B7HIM8</accession>
<evidence type="ECO:0000256" key="1">
    <source>
        <dbReference type="ARBA" id="ARBA00004141"/>
    </source>
</evidence>
<keyword evidence="7" id="KW-0407">Ion channel</keyword>
<proteinExistence type="predicted"/>
<dbReference type="AlphaFoldDB" id="A0A5B7HIM8"/>
<dbReference type="EMBL" id="VSRR010028890">
    <property type="protein sequence ID" value="MPC69107.1"/>
    <property type="molecule type" value="Genomic_DNA"/>
</dbReference>
<evidence type="ECO:0000313" key="7">
    <source>
        <dbReference type="EMBL" id="MPC69107.1"/>
    </source>
</evidence>
<dbReference type="PANTHER" id="PTHR10037">
    <property type="entry name" value="VOLTAGE-GATED CATION CHANNEL CALCIUM AND SODIUM"/>
    <property type="match status" value="1"/>
</dbReference>
<evidence type="ECO:0000256" key="2">
    <source>
        <dbReference type="ARBA" id="ARBA00022692"/>
    </source>
</evidence>
<dbReference type="Pfam" id="PF00520">
    <property type="entry name" value="Ion_trans"/>
    <property type="match status" value="1"/>
</dbReference>
<feature type="transmembrane region" description="Helical" evidence="5">
    <location>
        <begin position="46"/>
        <end position="68"/>
    </location>
</feature>
<comment type="subcellular location">
    <subcellularLocation>
        <location evidence="1">Membrane</location>
        <topology evidence="1">Multi-pass membrane protein</topology>
    </subcellularLocation>
</comment>
<evidence type="ECO:0000259" key="6">
    <source>
        <dbReference type="Pfam" id="PF00520"/>
    </source>
</evidence>
<dbReference type="GO" id="GO:0086010">
    <property type="term" value="P:membrane depolarization during action potential"/>
    <property type="evidence" value="ECO:0007669"/>
    <property type="project" value="TreeGrafter"/>
</dbReference>
<keyword evidence="2 5" id="KW-0812">Transmembrane</keyword>
<keyword evidence="7" id="KW-0813">Transport</keyword>
<keyword evidence="3 5" id="KW-1133">Transmembrane helix</keyword>
<dbReference type="GO" id="GO:0001518">
    <property type="term" value="C:voltage-gated sodium channel complex"/>
    <property type="evidence" value="ECO:0007669"/>
    <property type="project" value="TreeGrafter"/>
</dbReference>
<organism evidence="7 8">
    <name type="scientific">Portunus trituberculatus</name>
    <name type="common">Swimming crab</name>
    <name type="synonym">Neptunus trituberculatus</name>
    <dbReference type="NCBI Taxonomy" id="210409"/>
    <lineage>
        <taxon>Eukaryota</taxon>
        <taxon>Metazoa</taxon>
        <taxon>Ecdysozoa</taxon>
        <taxon>Arthropoda</taxon>
        <taxon>Crustacea</taxon>
        <taxon>Multicrustacea</taxon>
        <taxon>Malacostraca</taxon>
        <taxon>Eumalacostraca</taxon>
        <taxon>Eucarida</taxon>
        <taxon>Decapoda</taxon>
        <taxon>Pleocyemata</taxon>
        <taxon>Brachyura</taxon>
        <taxon>Eubrachyura</taxon>
        <taxon>Portunoidea</taxon>
        <taxon>Portunidae</taxon>
        <taxon>Portuninae</taxon>
        <taxon>Portunus</taxon>
    </lineage>
</organism>
<dbReference type="GO" id="GO:0019228">
    <property type="term" value="P:neuronal action potential"/>
    <property type="evidence" value="ECO:0007669"/>
    <property type="project" value="TreeGrafter"/>
</dbReference>
<comment type="caution">
    <text evidence="7">The sequence shown here is derived from an EMBL/GenBank/DDBJ whole genome shotgun (WGS) entry which is preliminary data.</text>
</comment>
<dbReference type="Gene3D" id="1.10.287.70">
    <property type="match status" value="1"/>
</dbReference>
<dbReference type="SUPFAM" id="SSF81324">
    <property type="entry name" value="Voltage-gated potassium channels"/>
    <property type="match status" value="1"/>
</dbReference>
<sequence length="163" mass="17856">MGIDLGNLAALRTFRVLRALKTVAIVPGLKTIVGAVIESVKNLRDVIILTVFSLSVFALLGLQIYMGVLTQKCIRKFDFTKENWTLEDVENFYKNECKSRVCRSLPAHPGYKSVPGQPDLRSASMMQRNLAPDVSLPGSVGEAHQENNLEIKASGAINLAELA</sequence>
<dbReference type="Proteomes" id="UP000324222">
    <property type="component" value="Unassembled WGS sequence"/>
</dbReference>
<keyword evidence="8" id="KW-1185">Reference proteome</keyword>
<dbReference type="InterPro" id="IPR043203">
    <property type="entry name" value="VGCC_Ca_Na"/>
</dbReference>
<keyword evidence="4 5" id="KW-0472">Membrane</keyword>
<feature type="domain" description="Ion transport" evidence="6">
    <location>
        <begin position="6"/>
        <end position="90"/>
    </location>
</feature>
<gene>
    <name evidence="7" type="primary">para_4</name>
    <name evidence="7" type="ORF">E2C01_063322</name>
</gene>
<dbReference type="OrthoDB" id="2984333at2759"/>
<evidence type="ECO:0000313" key="8">
    <source>
        <dbReference type="Proteomes" id="UP000324222"/>
    </source>
</evidence>